<proteinExistence type="predicted"/>
<evidence type="ECO:0000256" key="1">
    <source>
        <dbReference type="SAM" id="MobiDB-lite"/>
    </source>
</evidence>
<gene>
    <name evidence="2" type="ORF">H5410_061387</name>
</gene>
<dbReference type="AlphaFoldDB" id="A0A9J5W7N4"/>
<protein>
    <submittedName>
        <fullName evidence="2">Uncharacterized protein</fullName>
    </submittedName>
</protein>
<dbReference type="Proteomes" id="UP000824120">
    <property type="component" value="Chromosome 12"/>
</dbReference>
<evidence type="ECO:0000313" key="3">
    <source>
        <dbReference type="Proteomes" id="UP000824120"/>
    </source>
</evidence>
<feature type="compositionally biased region" description="Basic and acidic residues" evidence="1">
    <location>
        <begin position="61"/>
        <end position="81"/>
    </location>
</feature>
<sequence length="97" mass="11023">MFESLTFPHLKLLKITPKHGHLGEKRNKKAEKNEKAEARALPSTLGDSPKGFTPPFVLVRETLKEKDQKEREDAEGKKETMMRQTEGELSMSMGNIN</sequence>
<organism evidence="2 3">
    <name type="scientific">Solanum commersonii</name>
    <name type="common">Commerson's wild potato</name>
    <name type="synonym">Commerson's nightshade</name>
    <dbReference type="NCBI Taxonomy" id="4109"/>
    <lineage>
        <taxon>Eukaryota</taxon>
        <taxon>Viridiplantae</taxon>
        <taxon>Streptophyta</taxon>
        <taxon>Embryophyta</taxon>
        <taxon>Tracheophyta</taxon>
        <taxon>Spermatophyta</taxon>
        <taxon>Magnoliopsida</taxon>
        <taxon>eudicotyledons</taxon>
        <taxon>Gunneridae</taxon>
        <taxon>Pentapetalae</taxon>
        <taxon>asterids</taxon>
        <taxon>lamiids</taxon>
        <taxon>Solanales</taxon>
        <taxon>Solanaceae</taxon>
        <taxon>Solanoideae</taxon>
        <taxon>Solaneae</taxon>
        <taxon>Solanum</taxon>
    </lineage>
</organism>
<dbReference type="OrthoDB" id="1328074at2759"/>
<keyword evidence="3" id="KW-1185">Reference proteome</keyword>
<evidence type="ECO:0000313" key="2">
    <source>
        <dbReference type="EMBL" id="KAG5571621.1"/>
    </source>
</evidence>
<feature type="region of interest" description="Disordered" evidence="1">
    <location>
        <begin position="13"/>
        <end position="97"/>
    </location>
</feature>
<feature type="compositionally biased region" description="Basic and acidic residues" evidence="1">
    <location>
        <begin position="21"/>
        <end position="38"/>
    </location>
</feature>
<dbReference type="EMBL" id="JACXVP010000012">
    <property type="protein sequence ID" value="KAG5571621.1"/>
    <property type="molecule type" value="Genomic_DNA"/>
</dbReference>
<reference evidence="2 3" key="1">
    <citation type="submission" date="2020-09" db="EMBL/GenBank/DDBJ databases">
        <title>De no assembly of potato wild relative species, Solanum commersonii.</title>
        <authorList>
            <person name="Cho K."/>
        </authorList>
    </citation>
    <scope>NUCLEOTIDE SEQUENCE [LARGE SCALE GENOMIC DNA]</scope>
    <source>
        <strain evidence="2">LZ3.2</strain>
        <tissue evidence="2">Leaf</tissue>
    </source>
</reference>
<accession>A0A9J5W7N4</accession>
<name>A0A9J5W7N4_SOLCO</name>
<comment type="caution">
    <text evidence="2">The sequence shown here is derived from an EMBL/GenBank/DDBJ whole genome shotgun (WGS) entry which is preliminary data.</text>
</comment>